<dbReference type="AlphaFoldDB" id="A4JW62"/>
<dbReference type="HOGENOM" id="CLU_1500809_0_0_4"/>
<protein>
    <submittedName>
        <fullName evidence="1">Uncharacterized protein</fullName>
    </submittedName>
</protein>
<reference evidence="1 2" key="1">
    <citation type="submission" date="2007-03" db="EMBL/GenBank/DDBJ databases">
        <title>Complete sequence of plasmid pBVIE04 of Burkholderia vietnamiensis G4.</title>
        <authorList>
            <consortium name="US DOE Joint Genome Institute"/>
            <person name="Copeland A."/>
            <person name="Lucas S."/>
            <person name="Lapidus A."/>
            <person name="Barry K."/>
            <person name="Detter J.C."/>
            <person name="Glavina del Rio T."/>
            <person name="Hammon N."/>
            <person name="Israni S."/>
            <person name="Dalin E."/>
            <person name="Tice H."/>
            <person name="Pitluck S."/>
            <person name="Chain P."/>
            <person name="Malfatti S."/>
            <person name="Shin M."/>
            <person name="Vergez L."/>
            <person name="Schmutz J."/>
            <person name="Larimer F."/>
            <person name="Land M."/>
            <person name="Hauser L."/>
            <person name="Kyrpides N."/>
            <person name="Tiedje J."/>
            <person name="Richardson P."/>
        </authorList>
    </citation>
    <scope>NUCLEOTIDE SEQUENCE [LARGE SCALE GENOMIC DNA]</scope>
    <source>
        <strain evidence="2">G4 / LMG 22486</strain>
        <plasmid evidence="1 2">pBVIE04</plasmid>
    </source>
</reference>
<proteinExistence type="predicted"/>
<accession>A4JW62</accession>
<dbReference type="KEGG" id="bvi:Bcep1808_7645"/>
<name>A4JW62_BURVG</name>
<sequence>MNVDMRNEQLQPICGTDLERWRIENGLTKVAAADAFGLQKAKWEELTSAENSAKQIADPVVAMLLHLYRQYPESAPVQLPPDVKEFYDYLGLQDTPQDRDKFATLIGRSPPSVYRLLLHDGKPGRPVMRWIEAVRRLKLTPKKTLRLMADVVSSVGDRQHVEKVLIQGWTKQGDTGEHE</sequence>
<geneLocation type="plasmid" evidence="1 2">
    <name>pBVIE04</name>
</geneLocation>
<evidence type="ECO:0000313" key="1">
    <source>
        <dbReference type="EMBL" id="ABO60515.1"/>
    </source>
</evidence>
<evidence type="ECO:0000313" key="2">
    <source>
        <dbReference type="Proteomes" id="UP000002287"/>
    </source>
</evidence>
<keyword evidence="1" id="KW-0614">Plasmid</keyword>
<dbReference type="EMBL" id="CP000620">
    <property type="protein sequence ID" value="ABO60515.1"/>
    <property type="molecule type" value="Genomic_DNA"/>
</dbReference>
<dbReference type="Proteomes" id="UP000002287">
    <property type="component" value="Plasmid pBVIE04"/>
</dbReference>
<organism evidence="1 2">
    <name type="scientific">Burkholderia vietnamiensis (strain G4 / LMG 22486)</name>
    <name type="common">Burkholderia cepacia (strain R1808)</name>
    <dbReference type="NCBI Taxonomy" id="269482"/>
    <lineage>
        <taxon>Bacteria</taxon>
        <taxon>Pseudomonadati</taxon>
        <taxon>Pseudomonadota</taxon>
        <taxon>Betaproteobacteria</taxon>
        <taxon>Burkholderiales</taxon>
        <taxon>Burkholderiaceae</taxon>
        <taxon>Burkholderia</taxon>
        <taxon>Burkholderia cepacia complex</taxon>
    </lineage>
</organism>
<gene>
    <name evidence="1" type="ordered locus">Bcep1808_7645</name>
</gene>
<dbReference type="eggNOG" id="ENOG5033KTQ">
    <property type="taxonomic scope" value="Bacteria"/>
</dbReference>